<evidence type="ECO:0000313" key="8">
    <source>
        <dbReference type="EMBL" id="QCT06654.1"/>
    </source>
</evidence>
<dbReference type="InterPro" id="IPR033941">
    <property type="entry name" value="IPMI_cat"/>
</dbReference>
<dbReference type="InterPro" id="IPR036008">
    <property type="entry name" value="Aconitase_4Fe-4S_dom"/>
</dbReference>
<dbReference type="CDD" id="cd01583">
    <property type="entry name" value="IPMI"/>
    <property type="match status" value="1"/>
</dbReference>
<comment type="pathway">
    <text evidence="6">Amino-acid biosynthesis; L-leucine biosynthesis; L-leucine from 3-methyl-2-oxobutanoate: step 2/4.</text>
</comment>
<dbReference type="InterPro" id="IPR001030">
    <property type="entry name" value="Acoase/IPM_deHydtase_lsu_aba"/>
</dbReference>
<dbReference type="SUPFAM" id="SSF53732">
    <property type="entry name" value="Aconitase iron-sulfur domain"/>
    <property type="match status" value="1"/>
</dbReference>
<keyword evidence="4 6" id="KW-0411">Iron-sulfur</keyword>
<dbReference type="PRINTS" id="PR00415">
    <property type="entry name" value="ACONITASE"/>
</dbReference>
<dbReference type="NCBIfam" id="TIGR02083">
    <property type="entry name" value="LEU2"/>
    <property type="match status" value="1"/>
</dbReference>
<feature type="binding site" evidence="6">
    <location>
        <position position="365"/>
    </location>
    <ligand>
        <name>[4Fe-4S] cluster</name>
        <dbReference type="ChEBI" id="CHEBI:49883"/>
    </ligand>
</feature>
<keyword evidence="6" id="KW-0432">Leucine biosynthesis</keyword>
<dbReference type="PROSITE" id="PS00450">
    <property type="entry name" value="ACONITASE_1"/>
    <property type="match status" value="1"/>
</dbReference>
<evidence type="ECO:0000256" key="1">
    <source>
        <dbReference type="ARBA" id="ARBA00022485"/>
    </source>
</evidence>
<comment type="similarity">
    <text evidence="6">Belongs to the aconitase/IPM isomerase family. LeuC type 2 subfamily.</text>
</comment>
<dbReference type="Pfam" id="PF00330">
    <property type="entry name" value="Aconitase"/>
    <property type="match status" value="1"/>
</dbReference>
<evidence type="ECO:0000259" key="7">
    <source>
        <dbReference type="Pfam" id="PF00330"/>
    </source>
</evidence>
<dbReference type="InterPro" id="IPR011826">
    <property type="entry name" value="HAcnase/IPMdehydase_lsu_prok"/>
</dbReference>
<dbReference type="InterPro" id="IPR015931">
    <property type="entry name" value="Acnase/IPM_dHydase_lsu_aba_1/3"/>
</dbReference>
<comment type="cofactor">
    <cofactor evidence="6">
        <name>[4Fe-4S] cluster</name>
        <dbReference type="ChEBI" id="CHEBI:49883"/>
    </cofactor>
    <text evidence="6">Binds 1 [4Fe-4S] cluster per subunit.</text>
</comment>
<dbReference type="InterPro" id="IPR011823">
    <property type="entry name" value="IsopropMal_deHydtase_lsu_bac"/>
</dbReference>
<dbReference type="InterPro" id="IPR006251">
    <property type="entry name" value="Homoacnase/IPMdehydase_lsu"/>
</dbReference>
<gene>
    <name evidence="6 8" type="primary">leuC</name>
    <name evidence="8" type="ORF">E5Z56_04420</name>
</gene>
<dbReference type="Proteomes" id="UP000301475">
    <property type="component" value="Chromosome"/>
</dbReference>
<evidence type="ECO:0000256" key="6">
    <source>
        <dbReference type="HAMAP-Rule" id="MF_01027"/>
    </source>
</evidence>
<dbReference type="GO" id="GO:0003861">
    <property type="term" value="F:3-isopropylmalate dehydratase activity"/>
    <property type="evidence" value="ECO:0007669"/>
    <property type="project" value="UniProtKB-UniRule"/>
</dbReference>
<keyword evidence="2 6" id="KW-0479">Metal-binding</keyword>
<comment type="catalytic activity">
    <reaction evidence="6">
        <text>(2R,3S)-3-isopropylmalate = (2S)-2-isopropylmalate</text>
        <dbReference type="Rhea" id="RHEA:32287"/>
        <dbReference type="ChEBI" id="CHEBI:1178"/>
        <dbReference type="ChEBI" id="CHEBI:35121"/>
        <dbReference type="EC" id="4.2.1.33"/>
    </reaction>
</comment>
<feature type="binding site" evidence="6">
    <location>
        <position position="362"/>
    </location>
    <ligand>
        <name>[4Fe-4S] cluster</name>
        <dbReference type="ChEBI" id="CHEBI:49883"/>
    </ligand>
</feature>
<dbReference type="GO" id="GO:0051539">
    <property type="term" value="F:4 iron, 4 sulfur cluster binding"/>
    <property type="evidence" value="ECO:0007669"/>
    <property type="project" value="UniProtKB-KW"/>
</dbReference>
<reference evidence="8 9" key="1">
    <citation type="submission" date="2019-04" db="EMBL/GenBank/DDBJ databases">
        <authorList>
            <person name="Embree M."/>
            <person name="Gaffney J.R."/>
        </authorList>
    </citation>
    <scope>NUCLEOTIDE SEQUENCE [LARGE SCALE GENOMIC DNA]</scope>
    <source>
        <strain evidence="8 9">JE7A12</strain>
    </source>
</reference>
<dbReference type="OrthoDB" id="9764318at2"/>
<organism evidence="8 9">
    <name type="scientific">Ruminococcus bovis</name>
    <dbReference type="NCBI Taxonomy" id="2564099"/>
    <lineage>
        <taxon>Bacteria</taxon>
        <taxon>Bacillati</taxon>
        <taxon>Bacillota</taxon>
        <taxon>Clostridia</taxon>
        <taxon>Eubacteriales</taxon>
        <taxon>Oscillospiraceae</taxon>
        <taxon>Ruminococcus</taxon>
    </lineage>
</organism>
<dbReference type="AlphaFoldDB" id="A0A4P8XW49"/>
<dbReference type="HAMAP" id="MF_01027">
    <property type="entry name" value="LeuC_type2"/>
    <property type="match status" value="1"/>
</dbReference>
<dbReference type="GO" id="GO:0009098">
    <property type="term" value="P:L-leucine biosynthetic process"/>
    <property type="evidence" value="ECO:0007669"/>
    <property type="project" value="UniProtKB-UniRule"/>
</dbReference>
<feature type="binding site" evidence="6">
    <location>
        <position position="302"/>
    </location>
    <ligand>
        <name>[4Fe-4S] cluster</name>
        <dbReference type="ChEBI" id="CHEBI:49883"/>
    </ligand>
</feature>
<keyword evidence="6" id="KW-0100">Branched-chain amino acid biosynthesis</keyword>
<sequence>MGMTMTQKILAAHAGLSEVKAGQLIEANLDLVLGNDVTCPVAINVFEENGADSVFDNTKIAMIMDHFTPNKDIKAAEQVKISRQFADKYDIKNYRDVGQMGIEHALLPEIGLVGPGSLCIGADSHTCTYGALGAFSTGVGSTDMCAGMISGKAWFKVPSAIKFELVGEPQGYVSGKDVILHIIGMIGVDGALYKSMEFCGEGIKHLNMDDRLCIANMAIEAGAKNGIFPVDDITREYCDGRFQGTPVEYTADEDAEYDETYVIDLSTLRPTVAFPHLPENTKTVDEIGETEVKIDQCVIGSCTNGRLSDLRAAANVLKGKKIAKGVRCIIFPGTQQIWKDAMHEGLFDIFIDAGAVVSTPTCGPCLGGHMGILAAGEKAISTTNRNFVGRMGHVDSEVYLASPAVAAASAVKGYITDPEKL</sequence>
<evidence type="ECO:0000313" key="9">
    <source>
        <dbReference type="Proteomes" id="UP000301475"/>
    </source>
</evidence>
<dbReference type="PROSITE" id="PS01244">
    <property type="entry name" value="ACONITASE_2"/>
    <property type="match status" value="1"/>
</dbReference>
<dbReference type="EC" id="4.2.1.33" evidence="6"/>
<dbReference type="InterPro" id="IPR050067">
    <property type="entry name" value="IPM_dehydratase_rel_enz"/>
</dbReference>
<evidence type="ECO:0000256" key="4">
    <source>
        <dbReference type="ARBA" id="ARBA00023014"/>
    </source>
</evidence>
<keyword evidence="6" id="KW-0028">Amino-acid biosynthesis</keyword>
<dbReference type="RefSeq" id="WP_022505162.1">
    <property type="nucleotide sequence ID" value="NZ_CP039381.1"/>
</dbReference>
<dbReference type="NCBIfam" id="NF001614">
    <property type="entry name" value="PRK00402.1"/>
    <property type="match status" value="1"/>
</dbReference>
<dbReference type="NCBIfam" id="TIGR01343">
    <property type="entry name" value="hacA_fam"/>
    <property type="match status" value="1"/>
</dbReference>
<name>A0A4P8XW49_9FIRM</name>
<dbReference type="GO" id="GO:0046872">
    <property type="term" value="F:metal ion binding"/>
    <property type="evidence" value="ECO:0007669"/>
    <property type="project" value="UniProtKB-KW"/>
</dbReference>
<keyword evidence="1 6" id="KW-0004">4Fe-4S</keyword>
<keyword evidence="9" id="KW-1185">Reference proteome</keyword>
<dbReference type="NCBIfam" id="TIGR02086">
    <property type="entry name" value="IPMI_arch"/>
    <property type="match status" value="1"/>
</dbReference>
<dbReference type="Gene3D" id="3.30.499.10">
    <property type="entry name" value="Aconitase, domain 3"/>
    <property type="match status" value="2"/>
</dbReference>
<dbReference type="EMBL" id="CP039381">
    <property type="protein sequence ID" value="QCT06654.1"/>
    <property type="molecule type" value="Genomic_DNA"/>
</dbReference>
<keyword evidence="3 6" id="KW-0408">Iron</keyword>
<protein>
    <recommendedName>
        <fullName evidence="6">3-isopropylmalate dehydratase large subunit</fullName>
        <ecNumber evidence="6">4.2.1.33</ecNumber>
    </recommendedName>
    <alternativeName>
        <fullName evidence="6">Alpha-IPM isomerase</fullName>
        <shortName evidence="6">IPMI</shortName>
    </alternativeName>
    <alternativeName>
        <fullName evidence="6">Isopropylmalate isomerase</fullName>
    </alternativeName>
</protein>
<dbReference type="PANTHER" id="PTHR43822">
    <property type="entry name" value="HOMOACONITASE, MITOCHONDRIAL-RELATED"/>
    <property type="match status" value="1"/>
</dbReference>
<evidence type="ECO:0000256" key="2">
    <source>
        <dbReference type="ARBA" id="ARBA00022723"/>
    </source>
</evidence>
<accession>A0A4P8XW49</accession>
<comment type="subunit">
    <text evidence="6">Heterodimer of LeuC and LeuD.</text>
</comment>
<proteinExistence type="inferred from homology"/>
<comment type="function">
    <text evidence="6">Catalyzes the isomerization between 2-isopropylmalate and 3-isopropylmalate, via the formation of 2-isopropylmaleate.</text>
</comment>
<dbReference type="InterPro" id="IPR018136">
    <property type="entry name" value="Aconitase_4Fe-4S_BS"/>
</dbReference>
<feature type="domain" description="Aconitase/3-isopropylmalate dehydratase large subunit alpha/beta/alpha" evidence="7">
    <location>
        <begin position="8"/>
        <end position="413"/>
    </location>
</feature>
<evidence type="ECO:0000256" key="3">
    <source>
        <dbReference type="ARBA" id="ARBA00023004"/>
    </source>
</evidence>
<keyword evidence="5 6" id="KW-0456">Lyase</keyword>
<dbReference type="KEGG" id="ruj:E5Z56_04420"/>
<dbReference type="UniPathway" id="UPA00048">
    <property type="reaction ID" value="UER00071"/>
</dbReference>
<evidence type="ECO:0000256" key="5">
    <source>
        <dbReference type="ARBA" id="ARBA00023239"/>
    </source>
</evidence>
<dbReference type="PANTHER" id="PTHR43822:SF16">
    <property type="entry name" value="3-ISOPROPYLMALATE DEHYDRATASE LARGE SUBUNIT 2"/>
    <property type="match status" value="1"/>
</dbReference>